<dbReference type="Proteomes" id="UP001221411">
    <property type="component" value="Unassembled WGS sequence"/>
</dbReference>
<protein>
    <recommendedName>
        <fullName evidence="3">Lipoprotein</fullName>
    </recommendedName>
</protein>
<comment type="caution">
    <text evidence="1">The sequence shown here is derived from an EMBL/GenBank/DDBJ whole genome shotgun (WGS) entry which is preliminary data.</text>
</comment>
<keyword evidence="2" id="KW-1185">Reference proteome</keyword>
<sequence length="358" mass="38661">MTRQSRKPRGDWERRGIISLGLIFVGLSFVACDESLGQRARMGGACPPGEICSEQTPRGLVFFGARTFNDAEANERLATALGGTQTMFLRYPEPPYDPFVAGFKAMLVDSRAAAIESSGAASVVLRGVSEGQSLLRLLEPGTNKLLDRYAIKVAPVARVALLPRELREEDADVVRWKVLAGNPALLGVLLFDPNDHQLVDEGLEVRAHAAEVSRHAWDLFQVTVVISGERVLLTMRAGDRSFVSNVEVASSVDAIALRSPAAPEEGRPIEIKRGAPGTQLCFRAASNSTTVVGATWEFRPSETVSIERPEPPSGEELLNTPLWTTPGCVTLSGREVGPATLGVTASSHFEMFKLLVVE</sequence>
<name>A0ABT5EK48_9BACT</name>
<proteinExistence type="predicted"/>
<organism evidence="1 2">
    <name type="scientific">Polyangium mundeleinium</name>
    <dbReference type="NCBI Taxonomy" id="2995306"/>
    <lineage>
        <taxon>Bacteria</taxon>
        <taxon>Pseudomonadati</taxon>
        <taxon>Myxococcota</taxon>
        <taxon>Polyangia</taxon>
        <taxon>Polyangiales</taxon>
        <taxon>Polyangiaceae</taxon>
        <taxon>Polyangium</taxon>
    </lineage>
</organism>
<reference evidence="1 2" key="1">
    <citation type="submission" date="2022-11" db="EMBL/GenBank/DDBJ databases">
        <title>Minimal conservation of predation-associated metabolite biosynthetic gene clusters underscores biosynthetic potential of Myxococcota including descriptions for ten novel species: Archangium lansinium sp. nov., Myxococcus landrumus sp. nov., Nannocystis bai.</title>
        <authorList>
            <person name="Ahearne A."/>
            <person name="Stevens C."/>
            <person name="Dowd S."/>
        </authorList>
    </citation>
    <scope>NUCLEOTIDE SEQUENCE [LARGE SCALE GENOMIC DNA]</scope>
    <source>
        <strain evidence="1 2">RJM3</strain>
    </source>
</reference>
<dbReference type="RefSeq" id="WP_271916532.1">
    <property type="nucleotide sequence ID" value="NZ_JAQNDO010000001.1"/>
</dbReference>
<dbReference type="PROSITE" id="PS51257">
    <property type="entry name" value="PROKAR_LIPOPROTEIN"/>
    <property type="match status" value="1"/>
</dbReference>
<gene>
    <name evidence="1" type="ORF">POL67_08150</name>
</gene>
<evidence type="ECO:0008006" key="3">
    <source>
        <dbReference type="Google" id="ProtNLM"/>
    </source>
</evidence>
<accession>A0ABT5EK48</accession>
<evidence type="ECO:0000313" key="2">
    <source>
        <dbReference type="Proteomes" id="UP001221411"/>
    </source>
</evidence>
<evidence type="ECO:0000313" key="1">
    <source>
        <dbReference type="EMBL" id="MDC0741312.1"/>
    </source>
</evidence>
<dbReference type="EMBL" id="JAQNDO010000001">
    <property type="protein sequence ID" value="MDC0741312.1"/>
    <property type="molecule type" value="Genomic_DNA"/>
</dbReference>